<proteinExistence type="predicted"/>
<evidence type="ECO:0000259" key="3">
    <source>
        <dbReference type="PROSITE" id="PS50113"/>
    </source>
</evidence>
<evidence type="ECO:0000313" key="4">
    <source>
        <dbReference type="EMBL" id="MBD1397089.1"/>
    </source>
</evidence>
<dbReference type="Pfam" id="PF08448">
    <property type="entry name" value="PAS_4"/>
    <property type="match status" value="1"/>
</dbReference>
<dbReference type="InterPro" id="IPR000700">
    <property type="entry name" value="PAS-assoc_C"/>
</dbReference>
<dbReference type="Gene3D" id="3.30.450.20">
    <property type="entry name" value="PAS domain"/>
    <property type="match status" value="1"/>
</dbReference>
<evidence type="ECO:0000256" key="1">
    <source>
        <dbReference type="ARBA" id="ARBA00000085"/>
    </source>
</evidence>
<dbReference type="CDD" id="cd00082">
    <property type="entry name" value="HisKA"/>
    <property type="match status" value="1"/>
</dbReference>
<dbReference type="SUPFAM" id="SSF47384">
    <property type="entry name" value="Homodimeric domain of signal transducing histidine kinase"/>
    <property type="match status" value="1"/>
</dbReference>
<dbReference type="SUPFAM" id="SSF55785">
    <property type="entry name" value="PYP-like sensor domain (PAS domain)"/>
    <property type="match status" value="1"/>
</dbReference>
<protein>
    <recommendedName>
        <fullName evidence="2">histidine kinase</fullName>
        <ecNumber evidence="2">2.7.13.3</ecNumber>
    </recommendedName>
</protein>
<comment type="caution">
    <text evidence="4">The sequence shown here is derived from an EMBL/GenBank/DDBJ whole genome shotgun (WGS) entry which is preliminary data.</text>
</comment>
<dbReference type="RefSeq" id="WP_191183213.1">
    <property type="nucleotide sequence ID" value="NZ_JACXAJ010000002.1"/>
</dbReference>
<gene>
    <name evidence="4" type="ORF">H9Q13_07920</name>
</gene>
<accession>A0ABR7XFP1</accession>
<dbReference type="PROSITE" id="PS50113">
    <property type="entry name" value="PAC"/>
    <property type="match status" value="1"/>
</dbReference>
<dbReference type="InterPro" id="IPR035965">
    <property type="entry name" value="PAS-like_dom_sf"/>
</dbReference>
<dbReference type="InterPro" id="IPR003661">
    <property type="entry name" value="HisK_dim/P_dom"/>
</dbReference>
<name>A0ABR7XFP1_9BACT</name>
<organism evidence="4 5">
    <name type="scientific">Pontibacter aquaedesilientis</name>
    <dbReference type="NCBI Taxonomy" id="2766980"/>
    <lineage>
        <taxon>Bacteria</taxon>
        <taxon>Pseudomonadati</taxon>
        <taxon>Bacteroidota</taxon>
        <taxon>Cytophagia</taxon>
        <taxon>Cytophagales</taxon>
        <taxon>Hymenobacteraceae</taxon>
        <taxon>Pontibacter</taxon>
    </lineage>
</organism>
<dbReference type="InterPro" id="IPR013656">
    <property type="entry name" value="PAS_4"/>
</dbReference>
<dbReference type="EMBL" id="JACXAJ010000002">
    <property type="protein sequence ID" value="MBD1397089.1"/>
    <property type="molecule type" value="Genomic_DNA"/>
</dbReference>
<dbReference type="Proteomes" id="UP000625551">
    <property type="component" value="Unassembled WGS sequence"/>
</dbReference>
<sequence>MTSFEETKQLLENSTFYYIITTNMEGRYTYVNNCYNEAFRDIHGCIVGQPYEVTMHSDDCKVCEEVALQCFTNPACTFPATIRKHDGKGGYLITQWEYKAILDEDGNPAGMFCLGYDITDYTAYHEQLQDAKSLLQEISFYQSHVVRRPLANIMGLAKVLENMPLDQNVRNICKMLIENSLQLDAVIKEAAARQLVD</sequence>
<dbReference type="InterPro" id="IPR036097">
    <property type="entry name" value="HisK_dim/P_sf"/>
</dbReference>
<feature type="domain" description="PAC" evidence="3">
    <location>
        <begin position="76"/>
        <end position="130"/>
    </location>
</feature>
<dbReference type="EC" id="2.7.13.3" evidence="2"/>
<comment type="catalytic activity">
    <reaction evidence="1">
        <text>ATP + protein L-histidine = ADP + protein N-phospho-L-histidine.</text>
        <dbReference type="EC" id="2.7.13.3"/>
    </reaction>
</comment>
<evidence type="ECO:0000256" key="2">
    <source>
        <dbReference type="ARBA" id="ARBA00012438"/>
    </source>
</evidence>
<evidence type="ECO:0000313" key="5">
    <source>
        <dbReference type="Proteomes" id="UP000625551"/>
    </source>
</evidence>
<keyword evidence="5" id="KW-1185">Reference proteome</keyword>
<reference evidence="4 5" key="1">
    <citation type="submission" date="2020-09" db="EMBL/GenBank/DDBJ databases">
        <title>Genome sequencing and assembly of Pontibacter sp.</title>
        <authorList>
            <person name="Chhetri G."/>
        </authorList>
    </citation>
    <scope>NUCLEOTIDE SEQUENCE [LARGE SCALE GENOMIC DNA]</scope>
    <source>
        <strain evidence="4 5">JH31</strain>
    </source>
</reference>